<accession>A0ABU3BPV0</accession>
<dbReference type="InterPro" id="IPR026001">
    <property type="entry name" value="Abi-like_C"/>
</dbReference>
<dbReference type="EMBL" id="JAVRHT010000011">
    <property type="protein sequence ID" value="MDT0631320.1"/>
    <property type="molecule type" value="Genomic_DNA"/>
</dbReference>
<evidence type="ECO:0000259" key="1">
    <source>
        <dbReference type="Pfam" id="PF14355"/>
    </source>
</evidence>
<keyword evidence="3" id="KW-1185">Reference proteome</keyword>
<gene>
    <name evidence="2" type="ORF">RM540_06110</name>
</gene>
<protein>
    <submittedName>
        <fullName evidence="2">Abortive infection family protein</fullName>
    </submittedName>
</protein>
<proteinExistence type="predicted"/>
<comment type="caution">
    <text evidence="2">The sequence shown here is derived from an EMBL/GenBank/DDBJ whole genome shotgun (WGS) entry which is preliminary data.</text>
</comment>
<dbReference type="RefSeq" id="WP_311662663.1">
    <property type="nucleotide sequence ID" value="NZ_JAVRHT010000011.1"/>
</dbReference>
<dbReference type="Pfam" id="PF14355">
    <property type="entry name" value="Abi_C"/>
    <property type="match status" value="1"/>
</dbReference>
<dbReference type="Proteomes" id="UP001267426">
    <property type="component" value="Unassembled WGS sequence"/>
</dbReference>
<sequence>MTDDQLLVRVEAFQNFVVDIATGGSRDEEASDLYDSQRRAILNEPTIRPDLPRFVKTCRSLPQFWDHVKREDGTYQGRRDYLWGAFRPLIDRLEGTPTSPADAPVSASLQKLDAEHVREAWDKALSRRHEDPEGAITSARALLETVCKHVLDAEGVVYKTDASLSDLCKATGKELNLAPEQHQEPVFKQILSGCYTVVGGLAALRNGLSDAHGKPTRAIKPAPRHARLAVDLAGSVAAFFVDTWEARKGV</sequence>
<name>A0ABU3BPV0_9BACT</name>
<feature type="domain" description="Abortive infection protein-like C-terminal" evidence="1">
    <location>
        <begin position="166"/>
        <end position="241"/>
    </location>
</feature>
<organism evidence="2 3">
    <name type="scientific">Rubrivirga litoralis</name>
    <dbReference type="NCBI Taxonomy" id="3075598"/>
    <lineage>
        <taxon>Bacteria</taxon>
        <taxon>Pseudomonadati</taxon>
        <taxon>Rhodothermota</taxon>
        <taxon>Rhodothermia</taxon>
        <taxon>Rhodothermales</taxon>
        <taxon>Rubricoccaceae</taxon>
        <taxon>Rubrivirga</taxon>
    </lineage>
</organism>
<evidence type="ECO:0000313" key="3">
    <source>
        <dbReference type="Proteomes" id="UP001267426"/>
    </source>
</evidence>
<evidence type="ECO:0000313" key="2">
    <source>
        <dbReference type="EMBL" id="MDT0631320.1"/>
    </source>
</evidence>
<reference evidence="2 3" key="1">
    <citation type="submission" date="2023-09" db="EMBL/GenBank/DDBJ databases">
        <authorList>
            <person name="Rey-Velasco X."/>
        </authorList>
    </citation>
    <scope>NUCLEOTIDE SEQUENCE [LARGE SCALE GENOMIC DNA]</scope>
    <source>
        <strain evidence="2 3">F394</strain>
    </source>
</reference>